<dbReference type="Pfam" id="PF01693">
    <property type="entry name" value="Cauli_VI"/>
    <property type="match status" value="1"/>
</dbReference>
<comment type="caution">
    <text evidence="3">The sequence shown here is derived from an EMBL/GenBank/DDBJ whole genome shotgun (WGS) entry which is preliminary data.</text>
</comment>
<reference evidence="3" key="1">
    <citation type="submission" date="2023-03" db="EMBL/GenBank/DDBJ databases">
        <title>Massive genome expansion in bonnet fungi (Mycena s.s.) driven by repeated elements and novel gene families across ecological guilds.</title>
        <authorList>
            <consortium name="Lawrence Berkeley National Laboratory"/>
            <person name="Harder C.B."/>
            <person name="Miyauchi S."/>
            <person name="Viragh M."/>
            <person name="Kuo A."/>
            <person name="Thoen E."/>
            <person name="Andreopoulos B."/>
            <person name="Lu D."/>
            <person name="Skrede I."/>
            <person name="Drula E."/>
            <person name="Henrissat B."/>
            <person name="Morin E."/>
            <person name="Kohler A."/>
            <person name="Barry K."/>
            <person name="LaButti K."/>
            <person name="Morin E."/>
            <person name="Salamov A."/>
            <person name="Lipzen A."/>
            <person name="Mereny Z."/>
            <person name="Hegedus B."/>
            <person name="Baldrian P."/>
            <person name="Stursova M."/>
            <person name="Weitz H."/>
            <person name="Taylor A."/>
            <person name="Grigoriev I.V."/>
            <person name="Nagy L.G."/>
            <person name="Martin F."/>
            <person name="Kauserud H."/>
        </authorList>
    </citation>
    <scope>NUCLEOTIDE SEQUENCE</scope>
    <source>
        <strain evidence="3">CBHHK200</strain>
    </source>
</reference>
<feature type="region of interest" description="Disordered" evidence="1">
    <location>
        <begin position="188"/>
        <end position="207"/>
    </location>
</feature>
<feature type="region of interest" description="Disordered" evidence="1">
    <location>
        <begin position="106"/>
        <end position="150"/>
    </location>
</feature>
<evidence type="ECO:0000313" key="4">
    <source>
        <dbReference type="Proteomes" id="UP001218188"/>
    </source>
</evidence>
<keyword evidence="4" id="KW-1185">Reference proteome</keyword>
<evidence type="ECO:0000256" key="1">
    <source>
        <dbReference type="SAM" id="MobiDB-lite"/>
    </source>
</evidence>
<protein>
    <recommendedName>
        <fullName evidence="2">Ribonuclease H1 N-terminal domain-containing protein</fullName>
    </recommendedName>
</protein>
<dbReference type="Gene3D" id="3.40.970.10">
    <property type="entry name" value="Ribonuclease H1, N-terminal domain"/>
    <property type="match status" value="1"/>
</dbReference>
<feature type="compositionally biased region" description="Low complexity" evidence="1">
    <location>
        <begin position="62"/>
        <end position="78"/>
    </location>
</feature>
<evidence type="ECO:0000259" key="2">
    <source>
        <dbReference type="Pfam" id="PF01693"/>
    </source>
</evidence>
<gene>
    <name evidence="3" type="ORF">C8F04DRAFT_1272128</name>
</gene>
<feature type="compositionally biased region" description="Pro residues" evidence="1">
    <location>
        <begin position="124"/>
        <end position="138"/>
    </location>
</feature>
<evidence type="ECO:0000313" key="3">
    <source>
        <dbReference type="EMBL" id="KAJ7022830.1"/>
    </source>
</evidence>
<dbReference type="AlphaFoldDB" id="A0AAD6S8H5"/>
<name>A0AAD6S8H5_9AGAR</name>
<accession>A0AAD6S8H5</accession>
<feature type="domain" description="Ribonuclease H1 N-terminal" evidence="2">
    <location>
        <begin position="275"/>
        <end position="315"/>
    </location>
</feature>
<proteinExistence type="predicted"/>
<dbReference type="InterPro" id="IPR037056">
    <property type="entry name" value="RNase_H1_N_sf"/>
</dbReference>
<dbReference type="EMBL" id="JARJCM010000201">
    <property type="protein sequence ID" value="KAJ7022830.1"/>
    <property type="molecule type" value="Genomic_DNA"/>
</dbReference>
<organism evidence="3 4">
    <name type="scientific">Mycena alexandri</name>
    <dbReference type="NCBI Taxonomy" id="1745969"/>
    <lineage>
        <taxon>Eukaryota</taxon>
        <taxon>Fungi</taxon>
        <taxon>Dikarya</taxon>
        <taxon>Basidiomycota</taxon>
        <taxon>Agaricomycotina</taxon>
        <taxon>Agaricomycetes</taxon>
        <taxon>Agaricomycetidae</taxon>
        <taxon>Agaricales</taxon>
        <taxon>Marasmiineae</taxon>
        <taxon>Mycenaceae</taxon>
        <taxon>Mycena</taxon>
    </lineage>
</organism>
<feature type="region of interest" description="Disordered" evidence="1">
    <location>
        <begin position="62"/>
        <end position="90"/>
    </location>
</feature>
<dbReference type="Proteomes" id="UP001218188">
    <property type="component" value="Unassembled WGS sequence"/>
</dbReference>
<sequence>MHIPVFHIWDYDRTQINLSDISISIGFVLGPWIWIDNRSRVSFFYGQHILLNALPPPPSLHPLTKPIPRLSKPRLSPMSDPPPPYTDPVDESLLADLARLSVGHSTTTAVTGSTTRAQFSRSPPTFPCLPSSNPPSTPPGRSSNTPEADGRLYAYRSPTRTGVTSSWAEASAATQGVPGGHAHLVFKSPKARRQKKRASEAEAQVKGARPAIHQGYMSREAADAAFKYAVEHGWTRVSDRVPSHLLIAIAPAPLGTLPIPAAATNALRGENTGLWYAVFCGITPGVYGSALEFSLNTVGLSCASYASFTTEAAAAREFQMAARDGLVKIVTPLY</sequence>
<dbReference type="InterPro" id="IPR011320">
    <property type="entry name" value="RNase_H1_N"/>
</dbReference>
<feature type="compositionally biased region" description="Low complexity" evidence="1">
    <location>
        <begin position="106"/>
        <end position="115"/>
    </location>
</feature>